<dbReference type="PANTHER" id="PTHR38739">
    <property type="match status" value="1"/>
</dbReference>
<protein>
    <submittedName>
        <fullName evidence="1">Uncharacterized protein</fullName>
    </submittedName>
</protein>
<dbReference type="KEGG" id="dfa:DFA_08858"/>
<dbReference type="RefSeq" id="XP_004356341.1">
    <property type="nucleotide sequence ID" value="XM_004356288.1"/>
</dbReference>
<dbReference type="OMA" id="NPQFYWY"/>
<dbReference type="PANTHER" id="PTHR38739:SF2">
    <property type="match status" value="1"/>
</dbReference>
<dbReference type="Proteomes" id="UP000007797">
    <property type="component" value="Unassembled WGS sequence"/>
</dbReference>
<evidence type="ECO:0000313" key="2">
    <source>
        <dbReference type="Proteomes" id="UP000007797"/>
    </source>
</evidence>
<sequence length="184" mass="20707">MTPYEGSCSGANQGIGYAFIVGECFAIAGDFYQVELTNGHDNATLYRYSDSACKSVSNSKEYQVGECYEAPDYVWNSGVVPSNYVHISISVNPTSIPQYGFRLTTYAPGDTRCQDNPQFYWYSPNHSVIKSYNESVTFYCQNNEPYEIYCDGGEIEGCQTTYNSMSCQFDFTHWGTHNYIEGTC</sequence>
<dbReference type="GeneID" id="14869873"/>
<evidence type="ECO:0000313" key="1">
    <source>
        <dbReference type="EMBL" id="EGG17857.1"/>
    </source>
</evidence>
<accession>F4Q4R1</accession>
<proteinExistence type="predicted"/>
<dbReference type="AlphaFoldDB" id="F4Q4R1"/>
<dbReference type="OrthoDB" id="16613at2759"/>
<gene>
    <name evidence="1" type="ORF">DFA_08858</name>
</gene>
<name>F4Q4R1_CACFS</name>
<organism evidence="1 2">
    <name type="scientific">Cavenderia fasciculata</name>
    <name type="common">Slime mold</name>
    <name type="synonym">Dictyostelium fasciculatum</name>
    <dbReference type="NCBI Taxonomy" id="261658"/>
    <lineage>
        <taxon>Eukaryota</taxon>
        <taxon>Amoebozoa</taxon>
        <taxon>Evosea</taxon>
        <taxon>Eumycetozoa</taxon>
        <taxon>Dictyostelia</taxon>
        <taxon>Acytosteliales</taxon>
        <taxon>Cavenderiaceae</taxon>
        <taxon>Cavenderia</taxon>
    </lineage>
</organism>
<dbReference type="InterPro" id="IPR021837">
    <property type="entry name" value="CfaA/B/C"/>
</dbReference>
<dbReference type="EMBL" id="GL883021">
    <property type="protein sequence ID" value="EGG17857.1"/>
    <property type="molecule type" value="Genomic_DNA"/>
</dbReference>
<dbReference type="Pfam" id="PF11912">
    <property type="entry name" value="CfaA_B_C"/>
    <property type="match status" value="1"/>
</dbReference>
<reference evidence="2" key="1">
    <citation type="journal article" date="2011" name="Genome Res.">
        <title>Phylogeny-wide analysis of social amoeba genomes highlights ancient origins for complex intercellular communication.</title>
        <authorList>
            <person name="Heidel A.J."/>
            <person name="Lawal H.M."/>
            <person name="Felder M."/>
            <person name="Schilde C."/>
            <person name="Helps N.R."/>
            <person name="Tunggal B."/>
            <person name="Rivero F."/>
            <person name="John U."/>
            <person name="Schleicher M."/>
            <person name="Eichinger L."/>
            <person name="Platzer M."/>
            <person name="Noegel A.A."/>
            <person name="Schaap P."/>
            <person name="Gloeckner G."/>
        </authorList>
    </citation>
    <scope>NUCLEOTIDE SEQUENCE [LARGE SCALE GENOMIC DNA]</scope>
    <source>
        <strain evidence="2">SH3</strain>
    </source>
</reference>
<keyword evidence="2" id="KW-1185">Reference proteome</keyword>